<name>A0A7W9KNH5_9PSEU</name>
<dbReference type="GO" id="GO:0003824">
    <property type="term" value="F:catalytic activity"/>
    <property type="evidence" value="ECO:0007669"/>
    <property type="project" value="UniProtKB-ARBA"/>
</dbReference>
<dbReference type="Gene3D" id="3.40.50.1820">
    <property type="entry name" value="alpha/beta hydrolase"/>
    <property type="match status" value="1"/>
</dbReference>
<accession>A0A7W9KNH5</accession>
<proteinExistence type="predicted"/>
<dbReference type="AlphaFoldDB" id="A0A7W9KNH5"/>
<feature type="domain" description="AB hydrolase-1" evidence="1">
    <location>
        <begin position="7"/>
        <end position="225"/>
    </location>
</feature>
<gene>
    <name evidence="2" type="ORF">BJ998_007009</name>
</gene>
<dbReference type="RefSeq" id="WP_184867559.1">
    <property type="nucleotide sequence ID" value="NZ_BAAAWY010000050.1"/>
</dbReference>
<keyword evidence="3" id="KW-1185">Reference proteome</keyword>
<comment type="caution">
    <text evidence="2">The sequence shown here is derived from an EMBL/GenBank/DDBJ whole genome shotgun (WGS) entry which is preliminary data.</text>
</comment>
<dbReference type="PANTHER" id="PTHR37017">
    <property type="entry name" value="AB HYDROLASE-1 DOMAIN-CONTAINING PROTEIN-RELATED"/>
    <property type="match status" value="1"/>
</dbReference>
<evidence type="ECO:0000313" key="2">
    <source>
        <dbReference type="EMBL" id="MBB5895813.1"/>
    </source>
</evidence>
<dbReference type="InterPro" id="IPR000073">
    <property type="entry name" value="AB_hydrolase_1"/>
</dbReference>
<dbReference type="EMBL" id="JACHIR010000001">
    <property type="protein sequence ID" value="MBB5895813.1"/>
    <property type="molecule type" value="Genomic_DNA"/>
</dbReference>
<reference evidence="2 3" key="1">
    <citation type="submission" date="2020-08" db="EMBL/GenBank/DDBJ databases">
        <title>Sequencing the genomes of 1000 actinobacteria strains.</title>
        <authorList>
            <person name="Klenk H.-P."/>
        </authorList>
    </citation>
    <scope>NUCLEOTIDE SEQUENCE [LARGE SCALE GENOMIC DNA]</scope>
    <source>
        <strain evidence="2 3">DSM 43851</strain>
    </source>
</reference>
<dbReference type="Pfam" id="PF12697">
    <property type="entry name" value="Abhydrolase_6"/>
    <property type="match status" value="1"/>
</dbReference>
<dbReference type="InterPro" id="IPR052897">
    <property type="entry name" value="Sec-Metab_Biosynth_Hydrolase"/>
</dbReference>
<dbReference type="SUPFAM" id="SSF53474">
    <property type="entry name" value="alpha/beta-Hydrolases"/>
    <property type="match status" value="1"/>
</dbReference>
<dbReference type="PANTHER" id="PTHR37017:SF11">
    <property type="entry name" value="ESTERASE_LIPASE_THIOESTERASE DOMAIN-CONTAINING PROTEIN"/>
    <property type="match status" value="1"/>
</dbReference>
<evidence type="ECO:0000313" key="3">
    <source>
        <dbReference type="Proteomes" id="UP000585638"/>
    </source>
</evidence>
<dbReference type="Proteomes" id="UP000585638">
    <property type="component" value="Unassembled WGS sequence"/>
</dbReference>
<sequence>MSTQPTVILVHGAFADSSSWNGVIADLTDRGFPVIAAANPLRSLSTDAATVKGLVRSVEGPVVLVGHSYGGAVISNAAVDEPNVKALVYIAGFIPEQGESALELSNKFPGSTLGETLQTVALPDGNTDLYVRQELFRNQFAADVPQSQAALMAATQRPVAEAALTEGSGAPAWHAVPVWSLIPTGDKNIPPAAQQFMAERANATVVEIPDASHAVLVSHPKTVADLIATAAH</sequence>
<protein>
    <submittedName>
        <fullName evidence="2">Pimeloyl-ACP methyl ester carboxylesterase</fullName>
    </submittedName>
</protein>
<evidence type="ECO:0000259" key="1">
    <source>
        <dbReference type="Pfam" id="PF12697"/>
    </source>
</evidence>
<organism evidence="2 3">
    <name type="scientific">Kutzneria kofuensis</name>
    <dbReference type="NCBI Taxonomy" id="103725"/>
    <lineage>
        <taxon>Bacteria</taxon>
        <taxon>Bacillati</taxon>
        <taxon>Actinomycetota</taxon>
        <taxon>Actinomycetes</taxon>
        <taxon>Pseudonocardiales</taxon>
        <taxon>Pseudonocardiaceae</taxon>
        <taxon>Kutzneria</taxon>
    </lineage>
</organism>
<dbReference type="InterPro" id="IPR029058">
    <property type="entry name" value="AB_hydrolase_fold"/>
</dbReference>